<dbReference type="SUPFAM" id="SSF103511">
    <property type="entry name" value="Chlorophyll a-b binding protein"/>
    <property type="match status" value="1"/>
</dbReference>
<evidence type="ECO:0000256" key="2">
    <source>
        <dbReference type="ARBA" id="ARBA00007259"/>
    </source>
</evidence>
<dbReference type="EMBL" id="CAMGYJ010000011">
    <property type="protein sequence ID" value="CAI0560471.1"/>
    <property type="molecule type" value="Genomic_DNA"/>
</dbReference>
<dbReference type="InterPro" id="IPR001344">
    <property type="entry name" value="Chloro_AB-bd_pln"/>
</dbReference>
<feature type="binding site" evidence="16">
    <location>
        <position position="52"/>
    </location>
    <ligand>
        <name>chlorophyll a</name>
        <dbReference type="ChEBI" id="CHEBI:58416"/>
        <label>1</label>
    </ligand>
</feature>
<keyword evidence="15" id="KW-0472">Membrane</keyword>
<evidence type="ECO:0000256" key="10">
    <source>
        <dbReference type="ARBA" id="ARBA00022836"/>
    </source>
</evidence>
<keyword evidence="4 17" id="KW-0150">Chloroplast</keyword>
<feature type="binding site" evidence="16">
    <location>
        <position position="58"/>
    </location>
    <ligand>
        <name>chlorophyll a</name>
        <dbReference type="ChEBI" id="CHEBI:58416"/>
        <label>1</label>
    </ligand>
</feature>
<keyword evidence="9" id="KW-0479">Metal-binding</keyword>
<proteinExistence type="inferred from homology"/>
<protein>
    <recommendedName>
        <fullName evidence="17">Chlorophyll a-b binding protein, chloroplastic</fullName>
    </recommendedName>
</protein>
<evidence type="ECO:0000256" key="16">
    <source>
        <dbReference type="PIRSR" id="PIRSR601344-1"/>
    </source>
</evidence>
<keyword evidence="5 17" id="KW-0602">Photosynthesis</keyword>
<accession>A0AAV0RTB4</accession>
<keyword evidence="11" id="KW-0460">Magnesium</keyword>
<dbReference type="GO" id="GO:0009535">
    <property type="term" value="C:chloroplast thylakoid membrane"/>
    <property type="evidence" value="ECO:0007669"/>
    <property type="project" value="UniProtKB-SubCell"/>
</dbReference>
<keyword evidence="13 17" id="KW-0157">Chromophore</keyword>
<comment type="subcellular location">
    <subcellularLocation>
        <location evidence="1 17">Plastid</location>
        <location evidence="1 17">Chloroplast thylakoid membrane</location>
    </subcellularLocation>
</comment>
<keyword evidence="19" id="KW-1185">Reference proteome</keyword>
<reference evidence="18" key="1">
    <citation type="submission" date="2022-08" db="EMBL/GenBank/DDBJ databases">
        <authorList>
            <person name="Gutierrez-Valencia J."/>
        </authorList>
    </citation>
    <scope>NUCLEOTIDE SEQUENCE</scope>
</reference>
<evidence type="ECO:0000313" key="19">
    <source>
        <dbReference type="Proteomes" id="UP001154282"/>
    </source>
</evidence>
<evidence type="ECO:0000256" key="1">
    <source>
        <dbReference type="ARBA" id="ARBA00004334"/>
    </source>
</evidence>
<feature type="binding site" evidence="16">
    <location>
        <position position="70"/>
    </location>
    <ligand>
        <name>chlorophyll a</name>
        <dbReference type="ChEBI" id="CHEBI:58416"/>
        <label>1</label>
    </ligand>
</feature>
<evidence type="ECO:0000256" key="13">
    <source>
        <dbReference type="ARBA" id="ARBA00022991"/>
    </source>
</evidence>
<comment type="function">
    <text evidence="17">The light-harvesting complex (LHC) functions as a light receptor, it captures and delivers excitation energy to photosystems with which it is closely associated.</text>
</comment>
<evidence type="ECO:0000256" key="4">
    <source>
        <dbReference type="ARBA" id="ARBA00022528"/>
    </source>
</evidence>
<evidence type="ECO:0000313" key="18">
    <source>
        <dbReference type="EMBL" id="CAI0560471.1"/>
    </source>
</evidence>
<sequence>MEIRRWKDIKNLGSMNQDPIFKQYSLPPNEVGYPGGIFNPLNFAPTQEAKEKELAKERLATLSFLGSVIQHNVTRKGPFENLLKHLSDPCHNTIVQPLNGN</sequence>
<keyword evidence="8" id="KW-0812">Transmembrane</keyword>
<organism evidence="18 19">
    <name type="scientific">Linum tenue</name>
    <dbReference type="NCBI Taxonomy" id="586396"/>
    <lineage>
        <taxon>Eukaryota</taxon>
        <taxon>Viridiplantae</taxon>
        <taxon>Streptophyta</taxon>
        <taxon>Embryophyta</taxon>
        <taxon>Tracheophyta</taxon>
        <taxon>Spermatophyta</taxon>
        <taxon>Magnoliopsida</taxon>
        <taxon>eudicotyledons</taxon>
        <taxon>Gunneridae</taxon>
        <taxon>Pentapetalae</taxon>
        <taxon>rosids</taxon>
        <taxon>fabids</taxon>
        <taxon>Malpighiales</taxon>
        <taxon>Linaceae</taxon>
        <taxon>Linum</taxon>
    </lineage>
</organism>
<comment type="caution">
    <text evidence="18">The sequence shown here is derived from an EMBL/GenBank/DDBJ whole genome shotgun (WGS) entry which is preliminary data.</text>
</comment>
<feature type="binding site" evidence="16">
    <location>
        <position position="53"/>
    </location>
    <ligand>
        <name>chlorophyll a</name>
        <dbReference type="ChEBI" id="CHEBI:58416"/>
        <label>1</label>
    </ligand>
</feature>
<evidence type="ECO:0000256" key="17">
    <source>
        <dbReference type="RuleBase" id="RU363080"/>
    </source>
</evidence>
<feature type="binding site" evidence="16">
    <location>
        <position position="85"/>
    </location>
    <ligand>
        <name>chlorophyll a</name>
        <dbReference type="ChEBI" id="CHEBI:58416"/>
        <label>1</label>
    </ligand>
</feature>
<dbReference type="Gene3D" id="1.10.3460.10">
    <property type="entry name" value="Chlorophyll a/b binding protein domain"/>
    <property type="match status" value="1"/>
</dbReference>
<dbReference type="GO" id="GO:0009523">
    <property type="term" value="C:photosystem II"/>
    <property type="evidence" value="ECO:0007669"/>
    <property type="project" value="UniProtKB-KW"/>
</dbReference>
<gene>
    <name evidence="18" type="ORF">LITE_LOCUS49712</name>
</gene>
<evidence type="ECO:0000256" key="14">
    <source>
        <dbReference type="ARBA" id="ARBA00023078"/>
    </source>
</evidence>
<keyword evidence="17" id="KW-0604">Photosystem II</keyword>
<dbReference type="GO" id="GO:0009522">
    <property type="term" value="C:photosystem I"/>
    <property type="evidence" value="ECO:0007669"/>
    <property type="project" value="UniProtKB-KW"/>
</dbReference>
<dbReference type="GO" id="GO:0046872">
    <property type="term" value="F:metal ion binding"/>
    <property type="evidence" value="ECO:0007669"/>
    <property type="project" value="UniProtKB-KW"/>
</dbReference>
<comment type="similarity">
    <text evidence="2 17">Belongs to the light-harvesting chlorophyll a/b-binding (LHC) protein family.</text>
</comment>
<evidence type="ECO:0000256" key="3">
    <source>
        <dbReference type="ARBA" id="ARBA00022494"/>
    </source>
</evidence>
<evidence type="ECO:0000256" key="12">
    <source>
        <dbReference type="ARBA" id="ARBA00022989"/>
    </source>
</evidence>
<evidence type="ECO:0000256" key="15">
    <source>
        <dbReference type="ARBA" id="ARBA00023136"/>
    </source>
</evidence>
<feature type="binding site" description="axial binding residue" evidence="16">
    <location>
        <position position="26"/>
    </location>
    <ligand>
        <name>chlorophyll b</name>
        <dbReference type="ChEBI" id="CHEBI:61721"/>
        <label>1</label>
    </ligand>
    <ligandPart>
        <name>Mg</name>
        <dbReference type="ChEBI" id="CHEBI:25107"/>
    </ligandPart>
</feature>
<dbReference type="PANTHER" id="PTHR21649">
    <property type="entry name" value="CHLOROPHYLL A/B BINDING PROTEIN"/>
    <property type="match status" value="1"/>
</dbReference>
<evidence type="ECO:0000256" key="6">
    <source>
        <dbReference type="ARBA" id="ARBA00022553"/>
    </source>
</evidence>
<dbReference type="AlphaFoldDB" id="A0AAV0RTB4"/>
<keyword evidence="7 17" id="KW-0934">Plastid</keyword>
<keyword evidence="10 17" id="KW-0603">Photosystem I</keyword>
<dbReference type="Proteomes" id="UP001154282">
    <property type="component" value="Unassembled WGS sequence"/>
</dbReference>
<evidence type="ECO:0000256" key="5">
    <source>
        <dbReference type="ARBA" id="ARBA00022531"/>
    </source>
</evidence>
<keyword evidence="6" id="KW-0597">Phosphoprotein</keyword>
<dbReference type="InterPro" id="IPR022796">
    <property type="entry name" value="Chloroa_b-bind"/>
</dbReference>
<keyword evidence="12" id="KW-1133">Transmembrane helix</keyword>
<evidence type="ECO:0000256" key="8">
    <source>
        <dbReference type="ARBA" id="ARBA00022692"/>
    </source>
</evidence>
<keyword evidence="3 16" id="KW-0148">Chlorophyll</keyword>
<dbReference type="Pfam" id="PF00504">
    <property type="entry name" value="Chloroa_b-bind"/>
    <property type="match status" value="1"/>
</dbReference>
<name>A0AAV0RTB4_9ROSI</name>
<evidence type="ECO:0000256" key="7">
    <source>
        <dbReference type="ARBA" id="ARBA00022640"/>
    </source>
</evidence>
<evidence type="ECO:0000256" key="9">
    <source>
        <dbReference type="ARBA" id="ARBA00022723"/>
    </source>
</evidence>
<keyword evidence="14 17" id="KW-0793">Thylakoid</keyword>
<dbReference type="GO" id="GO:0016168">
    <property type="term" value="F:chlorophyll binding"/>
    <property type="evidence" value="ECO:0007669"/>
    <property type="project" value="UniProtKB-KW"/>
</dbReference>
<dbReference type="GO" id="GO:0009765">
    <property type="term" value="P:photosynthesis, light harvesting"/>
    <property type="evidence" value="ECO:0007669"/>
    <property type="project" value="InterPro"/>
</dbReference>
<evidence type="ECO:0000256" key="11">
    <source>
        <dbReference type="ARBA" id="ARBA00022842"/>
    </source>
</evidence>